<name>A0ABP8D8C4_9ACTN</name>
<keyword evidence="1" id="KW-0547">Nucleotide-binding</keyword>
<comment type="caution">
    <text evidence="5">The sequence shown here is derived from an EMBL/GenBank/DDBJ whole genome shotgun (WGS) entry which is preliminary data.</text>
</comment>
<dbReference type="SUPFAM" id="SSF46894">
    <property type="entry name" value="C-terminal effector domain of the bipartite response regulators"/>
    <property type="match status" value="1"/>
</dbReference>
<dbReference type="InterPro" id="IPR027417">
    <property type="entry name" value="P-loop_NTPase"/>
</dbReference>
<dbReference type="InterPro" id="IPR036388">
    <property type="entry name" value="WH-like_DNA-bd_sf"/>
</dbReference>
<dbReference type="PRINTS" id="PR00038">
    <property type="entry name" value="HTHLUXR"/>
</dbReference>
<dbReference type="Pfam" id="PF00196">
    <property type="entry name" value="GerE"/>
    <property type="match status" value="1"/>
</dbReference>
<keyword evidence="2" id="KW-0067">ATP-binding</keyword>
<keyword evidence="6" id="KW-1185">Reference proteome</keyword>
<evidence type="ECO:0000313" key="5">
    <source>
        <dbReference type="EMBL" id="GAA4249872.1"/>
    </source>
</evidence>
<evidence type="ECO:0000313" key="6">
    <source>
        <dbReference type="Proteomes" id="UP001500620"/>
    </source>
</evidence>
<dbReference type="InterPro" id="IPR041664">
    <property type="entry name" value="AAA_16"/>
</dbReference>
<reference evidence="6" key="1">
    <citation type="journal article" date="2019" name="Int. J. Syst. Evol. Microbiol.">
        <title>The Global Catalogue of Microorganisms (GCM) 10K type strain sequencing project: providing services to taxonomists for standard genome sequencing and annotation.</title>
        <authorList>
            <consortium name="The Broad Institute Genomics Platform"/>
            <consortium name="The Broad Institute Genome Sequencing Center for Infectious Disease"/>
            <person name="Wu L."/>
            <person name="Ma J."/>
        </authorList>
    </citation>
    <scope>NUCLEOTIDE SEQUENCE [LARGE SCALE GENOMIC DNA]</scope>
    <source>
        <strain evidence="6">JCM 17441</strain>
    </source>
</reference>
<dbReference type="SMART" id="SM00421">
    <property type="entry name" value="HTH_LUXR"/>
    <property type="match status" value="1"/>
</dbReference>
<evidence type="ECO:0000259" key="4">
    <source>
        <dbReference type="PROSITE" id="PS50043"/>
    </source>
</evidence>
<dbReference type="PANTHER" id="PTHR16305">
    <property type="entry name" value="TESTICULAR SOLUBLE ADENYLYL CYCLASE"/>
    <property type="match status" value="1"/>
</dbReference>
<protein>
    <recommendedName>
        <fullName evidence="4">HTH luxR-type domain-containing protein</fullName>
    </recommendedName>
</protein>
<dbReference type="InterPro" id="IPR000792">
    <property type="entry name" value="Tscrpt_reg_LuxR_C"/>
</dbReference>
<dbReference type="EMBL" id="BAABAT010000008">
    <property type="protein sequence ID" value="GAA4249872.1"/>
    <property type="molecule type" value="Genomic_DNA"/>
</dbReference>
<evidence type="ECO:0000256" key="1">
    <source>
        <dbReference type="ARBA" id="ARBA00022741"/>
    </source>
</evidence>
<dbReference type="PROSITE" id="PS50043">
    <property type="entry name" value="HTH_LUXR_2"/>
    <property type="match status" value="1"/>
</dbReference>
<feature type="domain" description="HTH luxR-type" evidence="4">
    <location>
        <begin position="1031"/>
        <end position="1093"/>
    </location>
</feature>
<feature type="region of interest" description="Disordered" evidence="3">
    <location>
        <begin position="121"/>
        <end position="184"/>
    </location>
</feature>
<dbReference type="PROSITE" id="PS00622">
    <property type="entry name" value="HTH_LUXR_1"/>
    <property type="match status" value="1"/>
</dbReference>
<evidence type="ECO:0000256" key="2">
    <source>
        <dbReference type="ARBA" id="ARBA00022840"/>
    </source>
</evidence>
<accession>A0ABP8D8C4</accession>
<dbReference type="Gene3D" id="1.10.10.10">
    <property type="entry name" value="Winged helix-like DNA-binding domain superfamily/Winged helix DNA-binding domain"/>
    <property type="match status" value="1"/>
</dbReference>
<dbReference type="Pfam" id="PF13191">
    <property type="entry name" value="AAA_16"/>
    <property type="match status" value="1"/>
</dbReference>
<dbReference type="SUPFAM" id="SSF52540">
    <property type="entry name" value="P-loop containing nucleoside triphosphate hydrolases"/>
    <property type="match status" value="1"/>
</dbReference>
<dbReference type="RefSeq" id="WP_345128051.1">
    <property type="nucleotide sequence ID" value="NZ_BAABAT010000008.1"/>
</dbReference>
<proteinExistence type="predicted"/>
<evidence type="ECO:0000256" key="3">
    <source>
        <dbReference type="SAM" id="MobiDB-lite"/>
    </source>
</evidence>
<dbReference type="CDD" id="cd06170">
    <property type="entry name" value="LuxR_C_like"/>
    <property type="match status" value="1"/>
</dbReference>
<sequence>MVDASTVQKVWLRGRDADLSAVAALIAAASAGRGSALVVTGPAGIGKTALLAAASWPSPSAVGTPSAALSGHFGNVARPAAGGVTVLSVTGCPAESALPFAGLHRLLASVPDDRRVAYPAGIHRPLAGPGQDSPHDRDLPHDRDGRGLLHDPDARHDRDDRQDRHDRDDRDDRDDRRGGGDAPGDRLAAGLAALAVLRSIAAAGPVVCVVDDAHALDRASLDALALAARRTGGEPIAMLFALRDAPGCAAAEAALAGLPRRRLAPLDLRESRDVLADAVPDLAGDVAGVLAGLAAGNPRALVELAAALDDDQRRGEAAPPGTPPRDSLLRREYRAVLRTLPTPARRVLVLAAAAALTAGARAPFGPGAPAGGARGGVPGGLPGCRAALLLAAGHPPTDLGPAERAELVHVEDGWVRFGPPLLAPVVYAEAGLAERHAAHRRLAALAHDLPGEPGEPAAALAAALHRAAVADGPDDGLAAELVAAALHRPATAGAVTAEPTAAAPHLATAGEPNTATPRQTGVSGALTTEPTTVEPIAAALRRTGVAGDADGGLADEPAAAEGVAPGLAAAALQRAAALTADPARAAERTLAAARLSWRGGEPHRARLLLRGVFAASVPPKLHAERELLLGEIELRTGASADAQHTLLSAAARLPGRRALRALELAGEALCASGRHDRFPEVAALALGLRPAGHEGGAVDEMLFAHFEGLAAGFRGQPERAAKPLRRVLELAAVIDEPPALVRAAWAGIIVGQDEVAHRLASRAARLARGVGDRATEPLALEVAATAALALGDLDLAGANAGEGLRLAAATGQDAVADNCCGLLAVIAGMLGDAEGCRGWVRRCRARAGVDIDSQARAMCVWAASLVDVAEGRHADAAGRLWGVMRTAVGRGHLGVQVPAIPTLVESVVRCGDPGPARQVLEAYDLWAGSTANPTWLALSARCHGLLAGADDEADAHFREALRLHLAGDSAFARARTELLYGEELRRRRRPAAAREHLRSALATFEQFGAAPWVQRAAAELRAAGDHAPGAELEGRPGLTAQQDRIARLVAGGATNREIAAALFVSPRTVDHHLRNIFVRLGVRSRTELARVMS</sequence>
<dbReference type="Proteomes" id="UP001500620">
    <property type="component" value="Unassembled WGS sequence"/>
</dbReference>
<dbReference type="PANTHER" id="PTHR16305:SF35">
    <property type="entry name" value="TRANSCRIPTIONAL ACTIVATOR DOMAIN"/>
    <property type="match status" value="1"/>
</dbReference>
<dbReference type="InterPro" id="IPR016032">
    <property type="entry name" value="Sig_transdc_resp-reg_C-effctor"/>
</dbReference>
<gene>
    <name evidence="5" type="ORF">GCM10022255_035790</name>
</gene>
<feature type="compositionally biased region" description="Basic and acidic residues" evidence="3">
    <location>
        <begin position="133"/>
        <end position="179"/>
    </location>
</feature>
<organism evidence="5 6">
    <name type="scientific">Dactylosporangium darangshiense</name>
    <dbReference type="NCBI Taxonomy" id="579108"/>
    <lineage>
        <taxon>Bacteria</taxon>
        <taxon>Bacillati</taxon>
        <taxon>Actinomycetota</taxon>
        <taxon>Actinomycetes</taxon>
        <taxon>Micromonosporales</taxon>
        <taxon>Micromonosporaceae</taxon>
        <taxon>Dactylosporangium</taxon>
    </lineage>
</organism>